<dbReference type="Proteomes" id="UP000239494">
    <property type="component" value="Unassembled WGS sequence"/>
</dbReference>
<keyword evidence="1" id="KW-1133">Transmembrane helix</keyword>
<comment type="caution">
    <text evidence="2">The sequence shown here is derived from an EMBL/GenBank/DDBJ whole genome shotgun (WGS) entry which is preliminary data.</text>
</comment>
<evidence type="ECO:0000313" key="2">
    <source>
        <dbReference type="EMBL" id="PRY39004.1"/>
    </source>
</evidence>
<proteinExistence type="predicted"/>
<protein>
    <submittedName>
        <fullName evidence="2">Uncharacterized protein</fullName>
    </submittedName>
</protein>
<organism evidence="2 3">
    <name type="scientific">Umezawaea tangerina</name>
    <dbReference type="NCBI Taxonomy" id="84725"/>
    <lineage>
        <taxon>Bacteria</taxon>
        <taxon>Bacillati</taxon>
        <taxon>Actinomycetota</taxon>
        <taxon>Actinomycetes</taxon>
        <taxon>Pseudonocardiales</taxon>
        <taxon>Pseudonocardiaceae</taxon>
        <taxon>Umezawaea</taxon>
    </lineage>
</organism>
<keyword evidence="1" id="KW-0472">Membrane</keyword>
<evidence type="ECO:0000256" key="1">
    <source>
        <dbReference type="SAM" id="Phobius"/>
    </source>
</evidence>
<keyword evidence="3" id="KW-1185">Reference proteome</keyword>
<accession>A0A2T0T040</accession>
<feature type="transmembrane region" description="Helical" evidence="1">
    <location>
        <begin position="12"/>
        <end position="31"/>
    </location>
</feature>
<dbReference type="AlphaFoldDB" id="A0A2T0T040"/>
<dbReference type="EMBL" id="PVTF01000008">
    <property type="protein sequence ID" value="PRY39004.1"/>
    <property type="molecule type" value="Genomic_DNA"/>
</dbReference>
<dbReference type="OrthoDB" id="3633662at2"/>
<name>A0A2T0T040_9PSEU</name>
<evidence type="ECO:0000313" key="3">
    <source>
        <dbReference type="Proteomes" id="UP000239494"/>
    </source>
</evidence>
<gene>
    <name evidence="2" type="ORF">CLV43_108404</name>
</gene>
<reference evidence="2 3" key="1">
    <citation type="submission" date="2018-03" db="EMBL/GenBank/DDBJ databases">
        <title>Genomic Encyclopedia of Archaeal and Bacterial Type Strains, Phase II (KMG-II): from individual species to whole genera.</title>
        <authorList>
            <person name="Goeker M."/>
        </authorList>
    </citation>
    <scope>NUCLEOTIDE SEQUENCE [LARGE SCALE GENOMIC DNA]</scope>
    <source>
        <strain evidence="2 3">DSM 44720</strain>
    </source>
</reference>
<keyword evidence="1" id="KW-0812">Transmembrane</keyword>
<sequence>MGRIRPSKPAAIFGALFGAAILVYGVVQIGSKAPSGFFWLWLVAGIAIIVFNLWAAFAKRGAVQVYEEDRTSDDRGR</sequence>
<feature type="transmembrane region" description="Helical" evidence="1">
    <location>
        <begin position="37"/>
        <end position="57"/>
    </location>
</feature>